<accession>A0A9P9EL77</accession>
<protein>
    <submittedName>
        <fullName evidence="2">Uncharacterized protein</fullName>
    </submittedName>
</protein>
<evidence type="ECO:0000313" key="3">
    <source>
        <dbReference type="Proteomes" id="UP000700596"/>
    </source>
</evidence>
<feature type="region of interest" description="Disordered" evidence="1">
    <location>
        <begin position="228"/>
        <end position="252"/>
    </location>
</feature>
<dbReference type="OrthoDB" id="4776522at2759"/>
<sequence length="274" mass="30095">MRNHSAPRRTRTPNCTHINMDRLYTRTEVCYVCGHPPSIGFLYVCRQDVNCNSFHTLVHTAKEKPVRKSSLRQELESIGLSQSVIGAAERGEYTTAQLVKLKTQKLDLKQAISDSIQGTFINAANAKLAAPRRPSQGSLNTDGASASRSASRSDQSPPPCHFKACHTCRPFYKDRAFMSVESIAEGLVPPITPWEMALLPIKSAQAMRSIGLSQKVATKPYHLFGTHRNSISTSRSSDSFGNDSSDSSEIELEDGVVVTEEAVETLIPDIMTQA</sequence>
<dbReference type="EMBL" id="JAGMWT010000001">
    <property type="protein sequence ID" value="KAH7139124.1"/>
    <property type="molecule type" value="Genomic_DNA"/>
</dbReference>
<evidence type="ECO:0000313" key="2">
    <source>
        <dbReference type="EMBL" id="KAH7139124.1"/>
    </source>
</evidence>
<keyword evidence="3" id="KW-1185">Reference proteome</keyword>
<dbReference type="Proteomes" id="UP000700596">
    <property type="component" value="Unassembled WGS sequence"/>
</dbReference>
<comment type="caution">
    <text evidence="2">The sequence shown here is derived from an EMBL/GenBank/DDBJ whole genome shotgun (WGS) entry which is preliminary data.</text>
</comment>
<feature type="compositionally biased region" description="Low complexity" evidence="1">
    <location>
        <begin position="230"/>
        <end position="245"/>
    </location>
</feature>
<reference evidence="2" key="1">
    <citation type="journal article" date="2021" name="Nat. Commun.">
        <title>Genetic determinants of endophytism in the Arabidopsis root mycobiome.</title>
        <authorList>
            <person name="Mesny F."/>
            <person name="Miyauchi S."/>
            <person name="Thiergart T."/>
            <person name="Pickel B."/>
            <person name="Atanasova L."/>
            <person name="Karlsson M."/>
            <person name="Huettel B."/>
            <person name="Barry K.W."/>
            <person name="Haridas S."/>
            <person name="Chen C."/>
            <person name="Bauer D."/>
            <person name="Andreopoulos W."/>
            <person name="Pangilinan J."/>
            <person name="LaButti K."/>
            <person name="Riley R."/>
            <person name="Lipzen A."/>
            <person name="Clum A."/>
            <person name="Drula E."/>
            <person name="Henrissat B."/>
            <person name="Kohler A."/>
            <person name="Grigoriev I.V."/>
            <person name="Martin F.M."/>
            <person name="Hacquard S."/>
        </authorList>
    </citation>
    <scope>NUCLEOTIDE SEQUENCE</scope>
    <source>
        <strain evidence="2">MPI-CAGE-CH-0243</strain>
    </source>
</reference>
<organism evidence="2 3">
    <name type="scientific">Dendryphion nanum</name>
    <dbReference type="NCBI Taxonomy" id="256645"/>
    <lineage>
        <taxon>Eukaryota</taxon>
        <taxon>Fungi</taxon>
        <taxon>Dikarya</taxon>
        <taxon>Ascomycota</taxon>
        <taxon>Pezizomycotina</taxon>
        <taxon>Dothideomycetes</taxon>
        <taxon>Pleosporomycetidae</taxon>
        <taxon>Pleosporales</taxon>
        <taxon>Torulaceae</taxon>
        <taxon>Dendryphion</taxon>
    </lineage>
</organism>
<feature type="compositionally biased region" description="Low complexity" evidence="1">
    <location>
        <begin position="144"/>
        <end position="153"/>
    </location>
</feature>
<evidence type="ECO:0000256" key="1">
    <source>
        <dbReference type="SAM" id="MobiDB-lite"/>
    </source>
</evidence>
<proteinExistence type="predicted"/>
<gene>
    <name evidence="2" type="ORF">B0J11DRAFT_588810</name>
</gene>
<feature type="region of interest" description="Disordered" evidence="1">
    <location>
        <begin position="131"/>
        <end position="159"/>
    </location>
</feature>
<dbReference type="AlphaFoldDB" id="A0A9P9EL77"/>
<name>A0A9P9EL77_9PLEO</name>